<sequence length="124" mass="14428">MMLRNIVGHAVYQLIVLFVIIFAGERIFDIPCDRFAPLYAPAGQHFTIVFNAFVMMTLFNELNARKIHGERNIFKGLFSNPIFYCIWIITFMLQVVIVQWGGEWFSTAPLKWYHWFACLGFGLG</sequence>
<protein>
    <submittedName>
        <fullName evidence="2">Cation-transporting P-type ATPase C-terminal domain-containing protein</fullName>
    </submittedName>
</protein>
<name>A0AC34GKT7_9BILA</name>
<proteinExistence type="predicted"/>
<evidence type="ECO:0000313" key="2">
    <source>
        <dbReference type="WBParaSite" id="ES5_v2.g30169.t1"/>
    </source>
</evidence>
<reference evidence="2" key="1">
    <citation type="submission" date="2022-11" db="UniProtKB">
        <authorList>
            <consortium name="WormBaseParasite"/>
        </authorList>
    </citation>
    <scope>IDENTIFICATION</scope>
</reference>
<accession>A0AC34GKT7</accession>
<evidence type="ECO:0000313" key="1">
    <source>
        <dbReference type="Proteomes" id="UP000887579"/>
    </source>
</evidence>
<organism evidence="1 2">
    <name type="scientific">Panagrolaimus sp. ES5</name>
    <dbReference type="NCBI Taxonomy" id="591445"/>
    <lineage>
        <taxon>Eukaryota</taxon>
        <taxon>Metazoa</taxon>
        <taxon>Ecdysozoa</taxon>
        <taxon>Nematoda</taxon>
        <taxon>Chromadorea</taxon>
        <taxon>Rhabditida</taxon>
        <taxon>Tylenchina</taxon>
        <taxon>Panagrolaimomorpha</taxon>
        <taxon>Panagrolaimoidea</taxon>
        <taxon>Panagrolaimidae</taxon>
        <taxon>Panagrolaimus</taxon>
    </lineage>
</organism>
<dbReference type="WBParaSite" id="ES5_v2.g30169.t1">
    <property type="protein sequence ID" value="ES5_v2.g30169.t1"/>
    <property type="gene ID" value="ES5_v2.g30169"/>
</dbReference>
<dbReference type="Proteomes" id="UP000887579">
    <property type="component" value="Unplaced"/>
</dbReference>